<comment type="caution">
    <text evidence="2">The sequence shown here is derived from an EMBL/GenBank/DDBJ whole genome shotgun (WGS) entry which is preliminary data.</text>
</comment>
<evidence type="ECO:0000256" key="1">
    <source>
        <dbReference type="SAM" id="MobiDB-lite"/>
    </source>
</evidence>
<name>A0A8H3ETA2_9LECA</name>
<organism evidence="2 3">
    <name type="scientific">Alectoria fallacina</name>
    <dbReference type="NCBI Taxonomy" id="1903189"/>
    <lineage>
        <taxon>Eukaryota</taxon>
        <taxon>Fungi</taxon>
        <taxon>Dikarya</taxon>
        <taxon>Ascomycota</taxon>
        <taxon>Pezizomycotina</taxon>
        <taxon>Lecanoromycetes</taxon>
        <taxon>OSLEUM clade</taxon>
        <taxon>Lecanoromycetidae</taxon>
        <taxon>Lecanorales</taxon>
        <taxon>Lecanorineae</taxon>
        <taxon>Parmeliaceae</taxon>
        <taxon>Alectoria</taxon>
    </lineage>
</organism>
<evidence type="ECO:0000313" key="2">
    <source>
        <dbReference type="EMBL" id="CAF9911847.1"/>
    </source>
</evidence>
<keyword evidence="3" id="KW-1185">Reference proteome</keyword>
<dbReference type="EMBL" id="CAJPDR010000051">
    <property type="protein sequence ID" value="CAF9911847.1"/>
    <property type="molecule type" value="Genomic_DNA"/>
</dbReference>
<reference evidence="2" key="1">
    <citation type="submission" date="2021-03" db="EMBL/GenBank/DDBJ databases">
        <authorList>
            <person name="Tagirdzhanova G."/>
        </authorList>
    </citation>
    <scope>NUCLEOTIDE SEQUENCE</scope>
</reference>
<gene>
    <name evidence="2" type="ORF">ALECFALPRED_007669</name>
</gene>
<accession>A0A8H3ETA2</accession>
<feature type="region of interest" description="Disordered" evidence="1">
    <location>
        <begin position="1"/>
        <end position="51"/>
    </location>
</feature>
<sequence length="258" mass="28322">MSATLSIDVMQKAEKRDEPDPARVQYERKERELSSDKISSRNGASQGNAPKLKNADQSLICWHCTTDSKYTVVNSRSESQLTDHTKRATAMQGMIPNKVHDLGGLRDYTDDPGDVTDSTILESGLMVSQPETEMDDSKDAWANRSDSEYSMPSLGFISHDQDDSCRASTKFGMAKCGSGSSLSDSMNSLQGSEISYPRYPASYNIALQRVGTPRERNLPISDGLESLSVPRRDEAEYISDGVTRACCRLLSSLLTISG</sequence>
<dbReference type="AlphaFoldDB" id="A0A8H3ETA2"/>
<proteinExistence type="predicted"/>
<evidence type="ECO:0000313" key="3">
    <source>
        <dbReference type="Proteomes" id="UP000664203"/>
    </source>
</evidence>
<dbReference type="Proteomes" id="UP000664203">
    <property type="component" value="Unassembled WGS sequence"/>
</dbReference>
<protein>
    <submittedName>
        <fullName evidence="2">Uncharacterized protein</fullName>
    </submittedName>
</protein>
<feature type="compositionally biased region" description="Basic and acidic residues" evidence="1">
    <location>
        <begin position="11"/>
        <end position="39"/>
    </location>
</feature>